<dbReference type="Pfam" id="PF13672">
    <property type="entry name" value="PP2C_2"/>
    <property type="match status" value="1"/>
</dbReference>
<dbReference type="Proteomes" id="UP000031532">
    <property type="component" value="Unassembled WGS sequence"/>
</dbReference>
<protein>
    <submittedName>
        <fullName evidence="2">Protein phosphatase 2C domain-containing protein</fullName>
    </submittedName>
</protein>
<reference evidence="2 3" key="1">
    <citation type="journal article" date="2015" name="Genome Announc.">
        <title>Draft Genome Sequence of the Terrestrial Cyanobacterium Scytonema millei VB511283, Isolated from Eastern India.</title>
        <authorList>
            <person name="Sen D."/>
            <person name="Chandrababunaidu M.M."/>
            <person name="Singh D."/>
            <person name="Sanghi N."/>
            <person name="Ghorai A."/>
            <person name="Mishra G.P."/>
            <person name="Madduluri M."/>
            <person name="Adhikary S.P."/>
            <person name="Tripathy S."/>
        </authorList>
    </citation>
    <scope>NUCLEOTIDE SEQUENCE [LARGE SCALE GENOMIC DNA]</scope>
    <source>
        <strain evidence="2 3">VB511283</strain>
    </source>
</reference>
<keyword evidence="3" id="KW-1185">Reference proteome</keyword>
<evidence type="ECO:0000313" key="3">
    <source>
        <dbReference type="Proteomes" id="UP000031532"/>
    </source>
</evidence>
<organism evidence="2 3">
    <name type="scientific">Scytonema millei VB511283</name>
    <dbReference type="NCBI Taxonomy" id="1245923"/>
    <lineage>
        <taxon>Bacteria</taxon>
        <taxon>Bacillati</taxon>
        <taxon>Cyanobacteriota</taxon>
        <taxon>Cyanophyceae</taxon>
        <taxon>Nostocales</taxon>
        <taxon>Scytonemataceae</taxon>
        <taxon>Scytonema</taxon>
    </lineage>
</organism>
<dbReference type="SUPFAM" id="SSF81606">
    <property type="entry name" value="PP2C-like"/>
    <property type="match status" value="1"/>
</dbReference>
<comment type="caution">
    <text evidence="2">The sequence shown here is derived from an EMBL/GenBank/DDBJ whole genome shotgun (WGS) entry which is preliminary data.</text>
</comment>
<feature type="domain" description="PPM-type phosphatase" evidence="1">
    <location>
        <begin position="12"/>
        <end position="232"/>
    </location>
</feature>
<dbReference type="Gene3D" id="3.60.40.10">
    <property type="entry name" value="PPM-type phosphatase domain"/>
    <property type="match status" value="1"/>
</dbReference>
<accession>A0A9X5I6D7</accession>
<dbReference type="AlphaFoldDB" id="A0A9X5I6D7"/>
<dbReference type="InterPro" id="IPR036457">
    <property type="entry name" value="PPM-type-like_dom_sf"/>
</dbReference>
<dbReference type="InterPro" id="IPR001932">
    <property type="entry name" value="PPM-type_phosphatase-like_dom"/>
</dbReference>
<dbReference type="OrthoDB" id="9805674at2"/>
<proteinExistence type="predicted"/>
<evidence type="ECO:0000313" key="2">
    <source>
        <dbReference type="EMBL" id="NHC37498.1"/>
    </source>
</evidence>
<dbReference type="EMBL" id="JTJC03000008">
    <property type="protein sequence ID" value="NHC37498.1"/>
    <property type="molecule type" value="Genomic_DNA"/>
</dbReference>
<evidence type="ECO:0000259" key="1">
    <source>
        <dbReference type="Pfam" id="PF13672"/>
    </source>
</evidence>
<sequence length="253" mass="26822">MRQWRVASASVRGTSHEKVGQLCQDAHHWEKLPTGVLVAAVADGAGSAALGKVGAIVAAQTAVETICAESSRLHLIDDEQSWQRILTQALAAAKTAVEAEAAVCGKQARELATTLILAVATPELVAAVQVGDGLAVASDRDGQIFALTAAQKGEYINETTFLVSPQALETVQVNVWRGTTTNIAVFSDGLQMLAVNMGDGSPYKPFFSPLFQFMAGVEDESEAKEQLAAFLRSPRITERTDDDLTLLLATLVS</sequence>
<name>A0A9X5I6D7_9CYAN</name>
<gene>
    <name evidence="2" type="ORF">QH73_0023155</name>
</gene>